<gene>
    <name evidence="2" type="ORF">UHO_0068</name>
</gene>
<dbReference type="AlphaFoldDB" id="Q2A765"/>
<reference evidence="2" key="1">
    <citation type="journal article" date="2006" name="Fungal Genet. Biol.">
        <title>Mating factor linkage and genome evolution in basidiomycetous pathogens of cereals.</title>
        <authorList>
            <person name="Bakkeren G."/>
            <person name="Jiang G."/>
            <person name="Warren R.L."/>
            <person name="Butterfield Y."/>
            <person name="Shin H."/>
            <person name="Chiu R."/>
            <person name="Linning R."/>
            <person name="Schein J."/>
            <person name="Lee N."/>
            <person name="Hu G."/>
            <person name="Kupfer D.M."/>
            <person name="Tang Y."/>
            <person name="Roe B.A."/>
            <person name="Jones S."/>
            <person name="Marra M."/>
            <person name="Kronstad J.W."/>
        </authorList>
    </citation>
    <scope>NUCLEOTIDE SEQUENCE</scope>
    <source>
        <strain evidence="2">4857-4</strain>
    </source>
</reference>
<dbReference type="InterPro" id="IPR041588">
    <property type="entry name" value="Integrase_H2C2"/>
</dbReference>
<dbReference type="Pfam" id="PF17921">
    <property type="entry name" value="Integrase_H2C2"/>
    <property type="match status" value="1"/>
</dbReference>
<feature type="domain" description="Integrase zinc-binding" evidence="1">
    <location>
        <begin position="63"/>
        <end position="105"/>
    </location>
</feature>
<dbReference type="Gene3D" id="1.10.340.70">
    <property type="match status" value="1"/>
</dbReference>
<evidence type="ECO:0000313" key="2">
    <source>
        <dbReference type="EMBL" id="CAJ41908.1"/>
    </source>
</evidence>
<organism evidence="2">
    <name type="scientific">Ustilago hordei</name>
    <name type="common">Barley covered smut fungus</name>
    <dbReference type="NCBI Taxonomy" id="120017"/>
    <lineage>
        <taxon>Eukaryota</taxon>
        <taxon>Fungi</taxon>
        <taxon>Dikarya</taxon>
        <taxon>Basidiomycota</taxon>
        <taxon>Ustilaginomycotina</taxon>
        <taxon>Ustilaginomycetes</taxon>
        <taxon>Ustilaginales</taxon>
        <taxon>Ustilaginaceae</taxon>
        <taxon>Ustilago</taxon>
    </lineage>
</organism>
<sequence>MCFYYRYQVLGMRPLTTTTTKGTHPFDNGSFGLDADNVLCKLTPTGVWRPCIGTVALPHVIGLTHMGHLGAKATFDRFCAVAYAPHLLHHVEAFVKRCTQCQQMRMLLHQPYGALQLLPAPDTPFTTISCDFRLHHVERRKVEPMVRQTATVPHWMAKEDH</sequence>
<accession>Q2A765</accession>
<protein>
    <recommendedName>
        <fullName evidence="1">Integrase zinc-binding domain-containing protein</fullName>
    </recommendedName>
</protein>
<name>Q2A765_USTHO</name>
<dbReference type="EMBL" id="AM118080">
    <property type="protein sequence ID" value="CAJ41908.1"/>
    <property type="molecule type" value="Genomic_DNA"/>
</dbReference>
<proteinExistence type="predicted"/>
<evidence type="ECO:0000259" key="1">
    <source>
        <dbReference type="Pfam" id="PF17921"/>
    </source>
</evidence>